<gene>
    <name evidence="4" type="ORF">SPHA_72656</name>
</gene>
<name>A0A812EKR4_ACAPH</name>
<dbReference type="EMBL" id="CAHIKZ030005336">
    <property type="protein sequence ID" value="CAE1322724.1"/>
    <property type="molecule type" value="Genomic_DNA"/>
</dbReference>
<dbReference type="Proteomes" id="UP000597762">
    <property type="component" value="Unassembled WGS sequence"/>
</dbReference>
<accession>A0A812EKR4</accession>
<dbReference type="InterPro" id="IPR011042">
    <property type="entry name" value="6-blade_b-propeller_TolB-like"/>
</dbReference>
<feature type="compositionally biased region" description="Low complexity" evidence="3">
    <location>
        <begin position="374"/>
        <end position="385"/>
    </location>
</feature>
<dbReference type="GO" id="GO:0043161">
    <property type="term" value="P:proteasome-mediated ubiquitin-dependent protein catabolic process"/>
    <property type="evidence" value="ECO:0007669"/>
    <property type="project" value="TreeGrafter"/>
</dbReference>
<dbReference type="GO" id="GO:0000209">
    <property type="term" value="P:protein polyubiquitination"/>
    <property type="evidence" value="ECO:0007669"/>
    <property type="project" value="TreeGrafter"/>
</dbReference>
<evidence type="ECO:0000313" key="5">
    <source>
        <dbReference type="Proteomes" id="UP000597762"/>
    </source>
</evidence>
<dbReference type="CDD" id="cd20482">
    <property type="entry name" value="CC_brat-like"/>
    <property type="match status" value="1"/>
</dbReference>
<evidence type="ECO:0000256" key="2">
    <source>
        <dbReference type="PROSITE-ProRule" id="PRU00504"/>
    </source>
</evidence>
<comment type="caution">
    <text evidence="4">The sequence shown here is derived from an EMBL/GenBank/DDBJ whole genome shotgun (WGS) entry which is preliminary data.</text>
</comment>
<dbReference type="PROSITE" id="PS51125">
    <property type="entry name" value="NHL"/>
    <property type="match status" value="2"/>
</dbReference>
<dbReference type="SUPFAM" id="SSF63829">
    <property type="entry name" value="Calcium-dependent phosphotriesterase"/>
    <property type="match status" value="1"/>
</dbReference>
<reference evidence="4" key="1">
    <citation type="submission" date="2021-01" db="EMBL/GenBank/DDBJ databases">
        <authorList>
            <person name="Li R."/>
            <person name="Bekaert M."/>
        </authorList>
    </citation>
    <scope>NUCLEOTIDE SEQUENCE</scope>
    <source>
        <strain evidence="4">Farmed</strain>
    </source>
</reference>
<dbReference type="Pfam" id="PF01436">
    <property type="entry name" value="NHL"/>
    <property type="match status" value="2"/>
</dbReference>
<dbReference type="InterPro" id="IPR050952">
    <property type="entry name" value="TRIM-NHL_E3_ligases"/>
</dbReference>
<feature type="region of interest" description="Disordered" evidence="3">
    <location>
        <begin position="374"/>
        <end position="397"/>
    </location>
</feature>
<keyword evidence="1" id="KW-0677">Repeat</keyword>
<evidence type="ECO:0008006" key="6">
    <source>
        <dbReference type="Google" id="ProtNLM"/>
    </source>
</evidence>
<feature type="region of interest" description="Disordered" evidence="3">
    <location>
        <begin position="208"/>
        <end position="233"/>
    </location>
</feature>
<dbReference type="PANTHER" id="PTHR24104">
    <property type="entry name" value="E3 UBIQUITIN-PROTEIN LIGASE NHLRC1-RELATED"/>
    <property type="match status" value="1"/>
</dbReference>
<dbReference type="Gene3D" id="2.120.10.30">
    <property type="entry name" value="TolB, C-terminal domain"/>
    <property type="match status" value="1"/>
</dbReference>
<feature type="region of interest" description="Disordered" evidence="3">
    <location>
        <begin position="276"/>
        <end position="297"/>
    </location>
</feature>
<evidence type="ECO:0000256" key="3">
    <source>
        <dbReference type="SAM" id="MobiDB-lite"/>
    </source>
</evidence>
<keyword evidence="5" id="KW-1185">Reference proteome</keyword>
<dbReference type="GO" id="GO:0061630">
    <property type="term" value="F:ubiquitin protein ligase activity"/>
    <property type="evidence" value="ECO:0007669"/>
    <property type="project" value="TreeGrafter"/>
</dbReference>
<feature type="repeat" description="NHL" evidence="2">
    <location>
        <begin position="405"/>
        <end position="448"/>
    </location>
</feature>
<evidence type="ECO:0000256" key="1">
    <source>
        <dbReference type="ARBA" id="ARBA00022737"/>
    </source>
</evidence>
<dbReference type="AlphaFoldDB" id="A0A812EKR4"/>
<dbReference type="PANTHER" id="PTHR24104:SF51">
    <property type="entry name" value="SMP-30_GLUCONOLACTONASE_LRE-LIKE REGION DOMAIN-CONTAINING PROTEIN"/>
    <property type="match status" value="1"/>
</dbReference>
<sequence>MQLQRDNTKGLIQETFQSYKALLENRKDELLKELEEIHNAQQLSIIEMCHNVEKTIEKIEDGCKFTERILKNGNSIQILMLKKLIANQLLSLNSTPKPEVNTTIEFKTDDVVFAEAVRKTFGTTTLKRDDQKVDPVMSSLHSSFENEGFSLPPGVLSPDLPQVSATDLSNLQTVTPVPITGCGSLVNPLRVSSDSSPIGIAITGAHNIPENSLSRSSHSPAMSDSGISVDAASTNSAPSAPLFNLTNLAKLGNSTFNGQGSLALNEHIVPVLSMSSINGQTRPGSRTETPVSQTDSNFPSILSPTAATSPVQSTNFDTLVGLFNQIPQNNVMTNLGNLSGLGSLSVINSLSSVNSITTSDSELDLVTGGSLSNTSSVSNTSFSSNAPPPYPPVRRSNKMSPMQIRCKFGQLGPGKGQFNSPHGFCLGIEEDIIVADTNNHRIQVFEKNGDFKYQFGVPGREEGQLWYPRKVAVMRNSGKYVVCDRGNERSRMQIFTKNGHFIKKIAIRYIDIVAGLAITQQGHIVAVDSVSPTVFCIAETGDLIKCITKCLHFFFQPPPLFALFPHSFSLEY</sequence>
<dbReference type="OrthoDB" id="342730at2759"/>
<dbReference type="InterPro" id="IPR001258">
    <property type="entry name" value="NHL_repeat"/>
</dbReference>
<proteinExistence type="predicted"/>
<feature type="repeat" description="NHL" evidence="2">
    <location>
        <begin position="452"/>
        <end position="498"/>
    </location>
</feature>
<protein>
    <recommendedName>
        <fullName evidence="6">Brain tumor protein</fullName>
    </recommendedName>
</protein>
<organism evidence="4 5">
    <name type="scientific">Acanthosepion pharaonis</name>
    <name type="common">Pharaoh cuttlefish</name>
    <name type="synonym">Sepia pharaonis</name>
    <dbReference type="NCBI Taxonomy" id="158019"/>
    <lineage>
        <taxon>Eukaryota</taxon>
        <taxon>Metazoa</taxon>
        <taxon>Spiralia</taxon>
        <taxon>Lophotrochozoa</taxon>
        <taxon>Mollusca</taxon>
        <taxon>Cephalopoda</taxon>
        <taxon>Coleoidea</taxon>
        <taxon>Decapodiformes</taxon>
        <taxon>Sepiida</taxon>
        <taxon>Sepiina</taxon>
        <taxon>Sepiidae</taxon>
        <taxon>Acanthosepion</taxon>
    </lineage>
</organism>
<feature type="compositionally biased region" description="Polar residues" evidence="3">
    <location>
        <begin position="209"/>
        <end position="233"/>
    </location>
</feature>
<evidence type="ECO:0000313" key="4">
    <source>
        <dbReference type="EMBL" id="CAE1322724.1"/>
    </source>
</evidence>